<dbReference type="AlphaFoldDB" id="A0A8S1NAN6"/>
<feature type="domain" description="PX" evidence="1">
    <location>
        <begin position="118"/>
        <end position="228"/>
    </location>
</feature>
<dbReference type="InterPro" id="IPR001683">
    <property type="entry name" value="PX_dom"/>
</dbReference>
<accession>A0A8S1NAN6</accession>
<dbReference type="CDD" id="cd06093">
    <property type="entry name" value="PX_domain"/>
    <property type="match status" value="1"/>
</dbReference>
<organism evidence="2 3">
    <name type="scientific">Paramecium primaurelia</name>
    <dbReference type="NCBI Taxonomy" id="5886"/>
    <lineage>
        <taxon>Eukaryota</taxon>
        <taxon>Sar</taxon>
        <taxon>Alveolata</taxon>
        <taxon>Ciliophora</taxon>
        <taxon>Intramacronucleata</taxon>
        <taxon>Oligohymenophorea</taxon>
        <taxon>Peniculida</taxon>
        <taxon>Parameciidae</taxon>
        <taxon>Paramecium</taxon>
    </lineage>
</organism>
<dbReference type="GO" id="GO:0035091">
    <property type="term" value="F:phosphatidylinositol binding"/>
    <property type="evidence" value="ECO:0007669"/>
    <property type="project" value="InterPro"/>
</dbReference>
<dbReference type="OMA" id="YRETIQC"/>
<dbReference type="EMBL" id="CAJJDM010000086">
    <property type="protein sequence ID" value="CAD8089192.1"/>
    <property type="molecule type" value="Genomic_DNA"/>
</dbReference>
<name>A0A8S1NAN6_PARPR</name>
<sequence length="532" mass="63430">MSLTFERLKKQDLLLSAVLYEKIPKEELIQHLSQVRGEQFDLIDSWAYEALEAEVKSMVEKKHEEFKRTRTMSMEEEILIKPNVIINDEKNYRETIQCKQLAPNRIVLYYVENPQIIIQPRIPEYKIIEGNTFTPNYVNYCVVVGQFGSNVWRRVEHFYWLQEALQQQYPDSLIPPLPAKTLFRKFTPEHISKRCKMLEQFLSAILNNHLLRQSDFIEGFLFLDDDIKFKQLQASSTVLKQPTKYSDYANQEGQVILEFNPMMDKYFMDINNYMLNTNDIYKELTDNSRFMVNSMKDFIVKVKNLAGSIGSLKEATKAFNLKNIVGSLPLLEFVYTLLEEYFVDWSTNLNKLVNTLNENLYEFFRFQRDMQNQCVELISNRNRAQCKYLKEFQDLMKKKHKYFTTEPIEKWEMVTEIDKIKIKQSQILSYHFMLPKETQEVEELKMRFAYINRQAYQQITQYFDNKGISYTTRMCNMSIRKKENAAQHTQYVEKIASQFMQIVAMRNGEIPNLKQEWIDQYLNPLRISCIIK</sequence>
<dbReference type="SMART" id="SM00312">
    <property type="entry name" value="PX"/>
    <property type="match status" value="1"/>
</dbReference>
<dbReference type="GO" id="GO:0005768">
    <property type="term" value="C:endosome"/>
    <property type="evidence" value="ECO:0007669"/>
    <property type="project" value="TreeGrafter"/>
</dbReference>
<evidence type="ECO:0000259" key="1">
    <source>
        <dbReference type="PROSITE" id="PS50195"/>
    </source>
</evidence>
<gene>
    <name evidence="2" type="ORF">PPRIM_AZ9-3.1.T0830056</name>
</gene>
<dbReference type="Proteomes" id="UP000688137">
    <property type="component" value="Unassembled WGS sequence"/>
</dbReference>
<proteinExistence type="predicted"/>
<dbReference type="PANTHER" id="PTHR10555">
    <property type="entry name" value="SORTING NEXIN"/>
    <property type="match status" value="1"/>
</dbReference>
<evidence type="ECO:0000313" key="3">
    <source>
        <dbReference type="Proteomes" id="UP000688137"/>
    </source>
</evidence>
<dbReference type="PANTHER" id="PTHR10555:SF170">
    <property type="entry name" value="FI18122P1"/>
    <property type="match status" value="1"/>
</dbReference>
<comment type="caution">
    <text evidence="2">The sequence shown here is derived from an EMBL/GenBank/DDBJ whole genome shotgun (WGS) entry which is preliminary data.</text>
</comment>
<dbReference type="Pfam" id="PF00787">
    <property type="entry name" value="PX"/>
    <property type="match status" value="1"/>
</dbReference>
<dbReference type="PROSITE" id="PS50195">
    <property type="entry name" value="PX"/>
    <property type="match status" value="1"/>
</dbReference>
<reference evidence="2" key="1">
    <citation type="submission" date="2021-01" db="EMBL/GenBank/DDBJ databases">
        <authorList>
            <consortium name="Genoscope - CEA"/>
            <person name="William W."/>
        </authorList>
    </citation>
    <scope>NUCLEOTIDE SEQUENCE</scope>
</reference>
<keyword evidence="3" id="KW-1185">Reference proteome</keyword>
<evidence type="ECO:0000313" key="2">
    <source>
        <dbReference type="EMBL" id="CAD8089192.1"/>
    </source>
</evidence>
<protein>
    <recommendedName>
        <fullName evidence="1">PX domain-containing protein</fullName>
    </recommendedName>
</protein>